<feature type="compositionally biased region" description="Polar residues" evidence="11">
    <location>
        <begin position="674"/>
        <end position="683"/>
    </location>
</feature>
<dbReference type="GO" id="GO:0005886">
    <property type="term" value="C:plasma membrane"/>
    <property type="evidence" value="ECO:0007669"/>
    <property type="project" value="TreeGrafter"/>
</dbReference>
<dbReference type="SMART" id="SM00248">
    <property type="entry name" value="ANK"/>
    <property type="match status" value="3"/>
</dbReference>
<comment type="caution">
    <text evidence="13">The sequence shown here is derived from an EMBL/GenBank/DDBJ whole genome shotgun (WGS) entry which is preliminary data.</text>
</comment>
<feature type="domain" description="PH" evidence="12">
    <location>
        <begin position="263"/>
        <end position="359"/>
    </location>
</feature>
<dbReference type="GO" id="GO:0097038">
    <property type="term" value="C:perinuclear endoplasmic reticulum"/>
    <property type="evidence" value="ECO:0007669"/>
    <property type="project" value="TreeGrafter"/>
</dbReference>
<feature type="compositionally biased region" description="Low complexity" evidence="11">
    <location>
        <begin position="776"/>
        <end position="786"/>
    </location>
</feature>
<dbReference type="CDD" id="cd13292">
    <property type="entry name" value="PH_Osh1p_Osh2p_yeast"/>
    <property type="match status" value="1"/>
</dbReference>
<name>A0AAW0FCE1_9APHY</name>
<keyword evidence="14" id="KW-1185">Reference proteome</keyword>
<dbReference type="InterPro" id="IPR002110">
    <property type="entry name" value="Ankyrin_rpt"/>
</dbReference>
<evidence type="ECO:0000256" key="9">
    <source>
        <dbReference type="RuleBase" id="RU003844"/>
    </source>
</evidence>
<evidence type="ECO:0000256" key="10">
    <source>
        <dbReference type="SAM" id="Coils"/>
    </source>
</evidence>
<evidence type="ECO:0000256" key="5">
    <source>
        <dbReference type="ARBA" id="ARBA00023043"/>
    </source>
</evidence>
<keyword evidence="6" id="KW-0445">Lipid transport</keyword>
<dbReference type="InterPro" id="IPR011993">
    <property type="entry name" value="PH-like_dom_sf"/>
</dbReference>
<dbReference type="InterPro" id="IPR001849">
    <property type="entry name" value="PH_domain"/>
</dbReference>
<feature type="compositionally biased region" description="Polar residues" evidence="11">
    <location>
        <begin position="370"/>
        <end position="391"/>
    </location>
</feature>
<accession>A0AAW0FCE1</accession>
<dbReference type="FunFam" id="2.40.160.120:FF:000001">
    <property type="entry name" value="Oxysterol-binding protein"/>
    <property type="match status" value="1"/>
</dbReference>
<evidence type="ECO:0000256" key="4">
    <source>
        <dbReference type="ARBA" id="ARBA00022737"/>
    </source>
</evidence>
<evidence type="ECO:0000256" key="6">
    <source>
        <dbReference type="ARBA" id="ARBA00023055"/>
    </source>
</evidence>
<feature type="compositionally biased region" description="Basic and acidic residues" evidence="11">
    <location>
        <begin position="815"/>
        <end position="828"/>
    </location>
</feature>
<feature type="compositionally biased region" description="Acidic residues" evidence="11">
    <location>
        <begin position="696"/>
        <end position="717"/>
    </location>
</feature>
<dbReference type="GO" id="GO:0032934">
    <property type="term" value="F:sterol binding"/>
    <property type="evidence" value="ECO:0007669"/>
    <property type="project" value="TreeGrafter"/>
</dbReference>
<evidence type="ECO:0000259" key="12">
    <source>
        <dbReference type="PROSITE" id="PS50003"/>
    </source>
</evidence>
<feature type="compositionally biased region" description="Polar residues" evidence="11">
    <location>
        <begin position="445"/>
        <end position="465"/>
    </location>
</feature>
<keyword evidence="5 8" id="KW-0040">ANK repeat</keyword>
<gene>
    <name evidence="13" type="ORF">QCA50_018870</name>
</gene>
<keyword evidence="7" id="KW-0446">Lipid-binding</keyword>
<feature type="region of interest" description="Disordered" evidence="11">
    <location>
        <begin position="365"/>
        <end position="465"/>
    </location>
</feature>
<dbReference type="InterPro" id="IPR000648">
    <property type="entry name" value="Oxysterol-bd"/>
</dbReference>
<protein>
    <recommendedName>
        <fullName evidence="12">PH domain-containing protein</fullName>
    </recommendedName>
</protein>
<dbReference type="Gene3D" id="1.25.40.20">
    <property type="entry name" value="Ankyrin repeat-containing domain"/>
    <property type="match status" value="2"/>
</dbReference>
<keyword evidence="2" id="KW-0813">Transport</keyword>
<feature type="compositionally biased region" description="Polar residues" evidence="11">
    <location>
        <begin position="398"/>
        <end position="414"/>
    </location>
</feature>
<evidence type="ECO:0000256" key="11">
    <source>
        <dbReference type="SAM" id="MobiDB-lite"/>
    </source>
</evidence>
<dbReference type="GO" id="GO:0034727">
    <property type="term" value="P:piecemeal microautophagy of the nucleus"/>
    <property type="evidence" value="ECO:0007669"/>
    <property type="project" value="TreeGrafter"/>
</dbReference>
<dbReference type="SMART" id="SM00233">
    <property type="entry name" value="PH"/>
    <property type="match status" value="1"/>
</dbReference>
<dbReference type="GO" id="GO:0006887">
    <property type="term" value="P:exocytosis"/>
    <property type="evidence" value="ECO:0007669"/>
    <property type="project" value="TreeGrafter"/>
</dbReference>
<dbReference type="PROSITE" id="PS50003">
    <property type="entry name" value="PH_DOMAIN"/>
    <property type="match status" value="1"/>
</dbReference>
<evidence type="ECO:0000256" key="7">
    <source>
        <dbReference type="ARBA" id="ARBA00023121"/>
    </source>
</evidence>
<dbReference type="GO" id="GO:0005829">
    <property type="term" value="C:cytosol"/>
    <property type="evidence" value="ECO:0007669"/>
    <property type="project" value="TreeGrafter"/>
</dbReference>
<feature type="region of interest" description="Disordered" evidence="11">
    <location>
        <begin position="748"/>
        <end position="828"/>
    </location>
</feature>
<dbReference type="PROSITE" id="PS01013">
    <property type="entry name" value="OSBP"/>
    <property type="match status" value="1"/>
</dbReference>
<dbReference type="EMBL" id="JASBNA010000076">
    <property type="protein sequence ID" value="KAK7678191.1"/>
    <property type="molecule type" value="Genomic_DNA"/>
</dbReference>
<dbReference type="InterPro" id="IPR037239">
    <property type="entry name" value="OSBP_sf"/>
</dbReference>
<proteinExistence type="inferred from homology"/>
<dbReference type="AlphaFoldDB" id="A0AAW0FCE1"/>
<dbReference type="Gene3D" id="2.30.29.30">
    <property type="entry name" value="Pleckstrin-homology domain (PH domain)/Phosphotyrosine-binding domain (PTB)"/>
    <property type="match status" value="1"/>
</dbReference>
<evidence type="ECO:0000256" key="3">
    <source>
        <dbReference type="ARBA" id="ARBA00022553"/>
    </source>
</evidence>
<feature type="compositionally biased region" description="Basic and acidic residues" evidence="11">
    <location>
        <begin position="790"/>
        <end position="799"/>
    </location>
</feature>
<feature type="compositionally biased region" description="Basic and acidic residues" evidence="11">
    <location>
        <begin position="760"/>
        <end position="773"/>
    </location>
</feature>
<sequence length="1265" mass="140660">MSIQLNASLLRLKLLDALRSGDNSKIDSLIEDLSSTKATTQTTDLIHLKETILHYAVQVSPLSTLQHLVQSSEKYNLDINSQDPDGNTPLHLAAAASRLEVVKYLLSLPNINDTIVNLKKKQPVELCKDLNIAQLMQFERAKFVEKLACELRQFFSNRDFDQLENLLVSNPRASELLDINGADPESGNTVLHEFIMKDDIQMCDWILKHGGDPFKRDKKGRLPIDLILSKNDPLRKLLKTASKDQTIMDPVINTNNAIKTGGAPTYKGYLRKWTNFASGYKLRYFVLDQYGILSYYSNQDDTNNACRGSINLGFATLHLDSSEKLKFEIIGKNGIRWHLKANHPIETNRWVWTLQNAITIAKDNIKKKNSSSPPVASNRVSDVESTTNGNESDVDGISRSNTRTSVDESVTTTEGKSKHRLLHLPRRSKHKKNNSTVSDVDEISETGSGSLSRSNTFSRESNEQTRTNLAKYPGDSLLPPKGEDLSVLSNAATEDFDYDIEDEDSESESYNPKSSLDDLSDPLVDQVSTVKRALDVEITSLLDLFSLVSKSEDQGNTEVYTVGTKTLKGIQDLYAKYNNLVTTRNQKLIRKLERQGEVNKLWEQSIRQLESEITDREDKLAEYEGKKKQLRKYLSGGGAKSGASTPSSAPPNSSSRDKVPTVGTLPEDPLKSDLSPQNTQNLNINQDEVLQKILEDDSDDEFFDAGDFDDDDDDEPDQPSSGLKDKAASIGASAAGALAGAAGAVGAVGAAGASVAGSKRPTEGADADSKSELDDAATAVGTDDAVPASKENHSTEKPNESGAKTHVPALNVENPEAKSEEIRKSKSDIDAATKAQEKMKVALNEEGSFLGYENPPRTKLAMDEDDRPKVGLWGILKSMIGKDMTRMTLPVSFNECTSLLQRLAEDIEYNHLLDTAASYEDSTLRTVYVAAFAASEYASTINRIAKPFNPLLGETFEYCRPDKNYRLITEQVSHHPPISACNAQSIKWDYYGENAVDSQFKGRSFDFTHLGKMFCVIRPDKGVIDKDGNKVESETYSWKKVNTSVVGIIMGNPTVDNYGKMLVTNHTTGDSIIVDMKQRGWKASSAYQLSGHVVDPKGKTHWAIGGHWNSKIFAKKVNDDSGRRDSLVDYNETAKSKDSSDPYSGQKFLVWEAAPRPKVPFNLTAFAVTLNGIDNSLKPWLPPSDTRLRPDQRAMEDGRYDEAADEKHRVEQKQRAARKEREINRETYKPNWFVKKTHPITGDNFWEYNEKYWPTRRDQKLEGSG</sequence>
<dbReference type="InterPro" id="IPR036770">
    <property type="entry name" value="Ankyrin_rpt-contain_sf"/>
</dbReference>
<dbReference type="Gene3D" id="3.30.70.3490">
    <property type="match status" value="1"/>
</dbReference>
<evidence type="ECO:0000313" key="14">
    <source>
        <dbReference type="Proteomes" id="UP001385951"/>
    </source>
</evidence>
<dbReference type="PROSITE" id="PS50088">
    <property type="entry name" value="ANK_REPEAT"/>
    <property type="match status" value="1"/>
</dbReference>
<dbReference type="GO" id="GO:0030011">
    <property type="term" value="P:maintenance of cell polarity"/>
    <property type="evidence" value="ECO:0007669"/>
    <property type="project" value="TreeGrafter"/>
</dbReference>
<keyword evidence="3" id="KW-0597">Phosphoprotein</keyword>
<dbReference type="GO" id="GO:0005635">
    <property type="term" value="C:nuclear envelope"/>
    <property type="evidence" value="ECO:0007669"/>
    <property type="project" value="TreeGrafter"/>
</dbReference>
<evidence type="ECO:0000256" key="8">
    <source>
        <dbReference type="PROSITE-ProRule" id="PRU00023"/>
    </source>
</evidence>
<dbReference type="SUPFAM" id="SSF144000">
    <property type="entry name" value="Oxysterol-binding protein-like"/>
    <property type="match status" value="1"/>
</dbReference>
<evidence type="ECO:0000256" key="1">
    <source>
        <dbReference type="ARBA" id="ARBA00008842"/>
    </source>
</evidence>
<feature type="region of interest" description="Disordered" evidence="11">
    <location>
        <begin position="695"/>
        <end position="728"/>
    </location>
</feature>
<dbReference type="Gene3D" id="2.40.160.120">
    <property type="match status" value="1"/>
</dbReference>
<feature type="compositionally biased region" description="Low complexity" evidence="11">
    <location>
        <begin position="641"/>
        <end position="654"/>
    </location>
</feature>
<feature type="compositionally biased region" description="Basic residues" evidence="11">
    <location>
        <begin position="417"/>
        <end position="433"/>
    </location>
</feature>
<organism evidence="13 14">
    <name type="scientific">Cerrena zonata</name>
    <dbReference type="NCBI Taxonomy" id="2478898"/>
    <lineage>
        <taxon>Eukaryota</taxon>
        <taxon>Fungi</taxon>
        <taxon>Dikarya</taxon>
        <taxon>Basidiomycota</taxon>
        <taxon>Agaricomycotina</taxon>
        <taxon>Agaricomycetes</taxon>
        <taxon>Polyporales</taxon>
        <taxon>Cerrenaceae</taxon>
        <taxon>Cerrena</taxon>
    </lineage>
</organism>
<keyword evidence="10" id="KW-0175">Coiled coil</keyword>
<feature type="coiled-coil region" evidence="10">
    <location>
        <begin position="592"/>
        <end position="626"/>
    </location>
</feature>
<dbReference type="FunFam" id="2.30.29.30:FF:000061">
    <property type="entry name" value="Oxysterol binding protein 1"/>
    <property type="match status" value="1"/>
</dbReference>
<evidence type="ECO:0000313" key="13">
    <source>
        <dbReference type="EMBL" id="KAK7678191.1"/>
    </source>
</evidence>
<dbReference type="Pfam" id="PF00169">
    <property type="entry name" value="PH"/>
    <property type="match status" value="1"/>
</dbReference>
<comment type="similarity">
    <text evidence="1 9">Belongs to the OSBP family.</text>
</comment>
<feature type="compositionally biased region" description="Low complexity" evidence="11">
    <location>
        <begin position="748"/>
        <end position="758"/>
    </location>
</feature>
<dbReference type="PROSITE" id="PS50297">
    <property type="entry name" value="ANK_REP_REGION"/>
    <property type="match status" value="1"/>
</dbReference>
<dbReference type="PANTHER" id="PTHR10972">
    <property type="entry name" value="OXYSTEROL-BINDING PROTEIN-RELATED"/>
    <property type="match status" value="1"/>
</dbReference>
<evidence type="ECO:0000256" key="2">
    <source>
        <dbReference type="ARBA" id="ARBA00022448"/>
    </source>
</evidence>
<feature type="repeat" description="ANK" evidence="8">
    <location>
        <begin position="85"/>
        <end position="107"/>
    </location>
</feature>
<dbReference type="PANTHER" id="PTHR10972:SF205">
    <property type="entry name" value="OXYSTEROL-BINDING PROTEIN 1"/>
    <property type="match status" value="1"/>
</dbReference>
<dbReference type="GO" id="GO:0006897">
    <property type="term" value="P:endocytosis"/>
    <property type="evidence" value="ECO:0007669"/>
    <property type="project" value="TreeGrafter"/>
</dbReference>
<reference evidence="13 14" key="1">
    <citation type="submission" date="2022-09" db="EMBL/GenBank/DDBJ databases">
        <authorList>
            <person name="Palmer J.M."/>
        </authorList>
    </citation>
    <scope>NUCLEOTIDE SEQUENCE [LARGE SCALE GENOMIC DNA]</scope>
    <source>
        <strain evidence="13 14">DSM 7382</strain>
    </source>
</reference>
<keyword evidence="4" id="KW-0677">Repeat</keyword>
<dbReference type="Pfam" id="PF01237">
    <property type="entry name" value="Oxysterol_BP"/>
    <property type="match status" value="1"/>
</dbReference>
<feature type="region of interest" description="Disordered" evidence="11">
    <location>
        <begin position="633"/>
        <end position="683"/>
    </location>
</feature>
<dbReference type="Pfam" id="PF12796">
    <property type="entry name" value="Ank_2"/>
    <property type="match status" value="1"/>
</dbReference>
<dbReference type="Proteomes" id="UP001385951">
    <property type="component" value="Unassembled WGS sequence"/>
</dbReference>
<dbReference type="GO" id="GO:0120009">
    <property type="term" value="P:intermembrane lipid transfer"/>
    <property type="evidence" value="ECO:0007669"/>
    <property type="project" value="UniProtKB-ARBA"/>
</dbReference>
<dbReference type="SUPFAM" id="SSF50729">
    <property type="entry name" value="PH domain-like"/>
    <property type="match status" value="1"/>
</dbReference>
<dbReference type="InterPro" id="IPR018494">
    <property type="entry name" value="Oxysterol-bd_CS"/>
</dbReference>
<dbReference type="SUPFAM" id="SSF48403">
    <property type="entry name" value="Ankyrin repeat"/>
    <property type="match status" value="1"/>
</dbReference>